<gene>
    <name evidence="1" type="ORF">K6753_03730</name>
</gene>
<sequence length="111" mass="12158">MDMATLTAALDEHDELVRALAFGRLSLAEFLEQYDNFYWAFAFDGHEAKPDSSALASLASRIEPHRRIAEEVLALLAPEFSAEYRTAGRIGPTEATDRIKLIAHGLPVAGA</sequence>
<protein>
    <submittedName>
        <fullName evidence="1">Uncharacterized protein</fullName>
    </submittedName>
</protein>
<name>A0ABS7T439_9GAMM</name>
<accession>A0ABS7T439</accession>
<evidence type="ECO:0000313" key="1">
    <source>
        <dbReference type="EMBL" id="MBZ4038645.1"/>
    </source>
</evidence>
<keyword evidence="2" id="KW-1185">Reference proteome</keyword>
<reference evidence="1 2" key="1">
    <citation type="submission" date="2021-09" db="EMBL/GenBank/DDBJ databases">
        <title>Lysobacter sp. 13A isolated from the river sediment.</title>
        <authorList>
            <person name="Liu H."/>
            <person name="Li S."/>
            <person name="Mao S."/>
        </authorList>
    </citation>
    <scope>NUCLEOTIDE SEQUENCE [LARGE SCALE GENOMIC DNA]</scope>
    <source>
        <strain evidence="1 2">13A</strain>
    </source>
</reference>
<dbReference type="EMBL" id="JAINZW010000002">
    <property type="protein sequence ID" value="MBZ4038645.1"/>
    <property type="molecule type" value="Genomic_DNA"/>
</dbReference>
<proteinExistence type="predicted"/>
<evidence type="ECO:0000313" key="2">
    <source>
        <dbReference type="Proteomes" id="UP001430954"/>
    </source>
</evidence>
<dbReference type="RefSeq" id="WP_223674860.1">
    <property type="nucleotide sequence ID" value="NZ_JAINZW010000002.1"/>
</dbReference>
<organism evidence="1 2">
    <name type="scientific">Novilysobacter selenitireducens</name>
    <dbReference type="NCBI Taxonomy" id="2872639"/>
    <lineage>
        <taxon>Bacteria</taxon>
        <taxon>Pseudomonadati</taxon>
        <taxon>Pseudomonadota</taxon>
        <taxon>Gammaproteobacteria</taxon>
        <taxon>Lysobacterales</taxon>
        <taxon>Lysobacteraceae</taxon>
        <taxon>Novilysobacter</taxon>
    </lineage>
</organism>
<dbReference type="Proteomes" id="UP001430954">
    <property type="component" value="Unassembled WGS sequence"/>
</dbReference>
<comment type="caution">
    <text evidence="1">The sequence shown here is derived from an EMBL/GenBank/DDBJ whole genome shotgun (WGS) entry which is preliminary data.</text>
</comment>